<dbReference type="EMBL" id="JAERQM010000002">
    <property type="protein sequence ID" value="MBU8544079.1"/>
    <property type="molecule type" value="Genomic_DNA"/>
</dbReference>
<evidence type="ECO:0000256" key="2">
    <source>
        <dbReference type="SAM" id="Phobius"/>
    </source>
</evidence>
<protein>
    <submittedName>
        <fullName evidence="3">Uncharacterized protein</fullName>
    </submittedName>
</protein>
<dbReference type="Proteomes" id="UP000689967">
    <property type="component" value="Unassembled WGS sequence"/>
</dbReference>
<feature type="region of interest" description="Disordered" evidence="1">
    <location>
        <begin position="1"/>
        <end position="32"/>
    </location>
</feature>
<keyword evidence="2" id="KW-1133">Transmembrane helix</keyword>
<evidence type="ECO:0000313" key="3">
    <source>
        <dbReference type="EMBL" id="MBU8544079.1"/>
    </source>
</evidence>
<feature type="transmembrane region" description="Helical" evidence="2">
    <location>
        <begin position="62"/>
        <end position="85"/>
    </location>
</feature>
<gene>
    <name evidence="3" type="ORF">JJQ90_10205</name>
</gene>
<sequence>MAAAAREPAGPARLRRDAPLSTPPEPPFRVAEDRLYDVSPRGTPWTEGDPAEAALRLRRMRWLFGIGLLVNGATWTAAGAALALGGPRWGAGFGLLAVLTAPLLGLPAIAEVAARRRARRVHRQRPADFSRG</sequence>
<proteinExistence type="predicted"/>
<comment type="caution">
    <text evidence="3">The sequence shown here is derived from an EMBL/GenBank/DDBJ whole genome shotgun (WGS) entry which is preliminary data.</text>
</comment>
<accession>A0ABS6H6K8</accession>
<evidence type="ECO:0000256" key="1">
    <source>
        <dbReference type="SAM" id="MobiDB-lite"/>
    </source>
</evidence>
<evidence type="ECO:0000313" key="4">
    <source>
        <dbReference type="Proteomes" id="UP000689967"/>
    </source>
</evidence>
<name>A0ABS6H6K8_9PROT</name>
<feature type="compositionally biased region" description="Low complexity" evidence="1">
    <location>
        <begin position="1"/>
        <end position="12"/>
    </location>
</feature>
<keyword evidence="2" id="KW-0812">Transmembrane</keyword>
<keyword evidence="2" id="KW-0472">Membrane</keyword>
<keyword evidence="4" id="KW-1185">Reference proteome</keyword>
<organism evidence="3 4">
    <name type="scientific">Falsiroseomonas oleicola</name>
    <dbReference type="NCBI Taxonomy" id="2801474"/>
    <lineage>
        <taxon>Bacteria</taxon>
        <taxon>Pseudomonadati</taxon>
        <taxon>Pseudomonadota</taxon>
        <taxon>Alphaproteobacteria</taxon>
        <taxon>Acetobacterales</taxon>
        <taxon>Roseomonadaceae</taxon>
        <taxon>Falsiroseomonas</taxon>
    </lineage>
</organism>
<feature type="transmembrane region" description="Helical" evidence="2">
    <location>
        <begin position="91"/>
        <end position="114"/>
    </location>
</feature>
<reference evidence="3 4" key="1">
    <citation type="submission" date="2021-01" db="EMBL/GenBank/DDBJ databases">
        <title>Roseomonas sp. nov, a bacterium isolated from an oil production mixture in Yumen Oilfield.</title>
        <authorList>
            <person name="Wu D."/>
        </authorList>
    </citation>
    <scope>NUCLEOTIDE SEQUENCE [LARGE SCALE GENOMIC DNA]</scope>
    <source>
        <strain evidence="3 4">ROY-5-3</strain>
    </source>
</reference>